<evidence type="ECO:0000256" key="1">
    <source>
        <dbReference type="SAM" id="MobiDB-lite"/>
    </source>
</evidence>
<dbReference type="Proteomes" id="UP001558613">
    <property type="component" value="Unassembled WGS sequence"/>
</dbReference>
<evidence type="ECO:0000313" key="3">
    <source>
        <dbReference type="EMBL" id="KAL1257971.1"/>
    </source>
</evidence>
<sequence length="329" mass="37095">MKEKQENGFGEDVQAKKLSASSNNGKENIENSIKIKRKNSKKKEDKGQNHCLAIEKPALKSTDEASAMCNERLPLQYPCMIESCDSVMSAEQSIIKHYITHGLTERDIEDGRSQFIFCKKSNEMPRADSTSKNVEPEEAVFDGDQTENSKVSSQAVGPEPATEVVVNEGFTSTTMPVIKRKRGRPRKSECRNKISVERKQSLRNCSGEHVKCMLKVSGSIMNSSNSKGNHADKEVALKLYKPSEFETSVLKFNEDSLSNPSKRQRTLQPLIQERDQVQCIVNFRNPLKIETVKNVKIVMYENLSTCSELLLRQLQDMQPIVILKKGLHS</sequence>
<proteinExistence type="predicted"/>
<feature type="domain" description="C2H2-type" evidence="2">
    <location>
        <begin position="79"/>
        <end position="101"/>
    </location>
</feature>
<dbReference type="PANTHER" id="PTHR15507:SF14">
    <property type="entry name" value="ZINC FINGER PROTEIN 292"/>
    <property type="match status" value="1"/>
</dbReference>
<name>A0ABR3M113_9TELE</name>
<accession>A0ABR3M113</accession>
<dbReference type="PANTHER" id="PTHR15507">
    <property type="entry name" value="ZINC FINGER PROTEIN RLF"/>
    <property type="match status" value="1"/>
</dbReference>
<feature type="compositionally biased region" description="Acidic residues" evidence="1">
    <location>
        <begin position="136"/>
        <end position="145"/>
    </location>
</feature>
<dbReference type="InterPro" id="IPR013087">
    <property type="entry name" value="Znf_C2H2_type"/>
</dbReference>
<feature type="compositionally biased region" description="Polar residues" evidence="1">
    <location>
        <begin position="146"/>
        <end position="155"/>
    </location>
</feature>
<dbReference type="EMBL" id="JAYMGO010000017">
    <property type="protein sequence ID" value="KAL1257971.1"/>
    <property type="molecule type" value="Genomic_DNA"/>
</dbReference>
<dbReference type="PROSITE" id="PS00028">
    <property type="entry name" value="ZINC_FINGER_C2H2_1"/>
    <property type="match status" value="1"/>
</dbReference>
<dbReference type="InterPro" id="IPR058902">
    <property type="entry name" value="zf_C2H2_ZNF292/Rlf"/>
</dbReference>
<evidence type="ECO:0000313" key="4">
    <source>
        <dbReference type="Proteomes" id="UP001558613"/>
    </source>
</evidence>
<organism evidence="3 4">
    <name type="scientific">Cirrhinus molitorella</name>
    <name type="common">mud carp</name>
    <dbReference type="NCBI Taxonomy" id="172907"/>
    <lineage>
        <taxon>Eukaryota</taxon>
        <taxon>Metazoa</taxon>
        <taxon>Chordata</taxon>
        <taxon>Craniata</taxon>
        <taxon>Vertebrata</taxon>
        <taxon>Euteleostomi</taxon>
        <taxon>Actinopterygii</taxon>
        <taxon>Neopterygii</taxon>
        <taxon>Teleostei</taxon>
        <taxon>Ostariophysi</taxon>
        <taxon>Cypriniformes</taxon>
        <taxon>Cyprinidae</taxon>
        <taxon>Labeoninae</taxon>
        <taxon>Labeonini</taxon>
        <taxon>Cirrhinus</taxon>
    </lineage>
</organism>
<evidence type="ECO:0000259" key="2">
    <source>
        <dbReference type="PROSITE" id="PS00028"/>
    </source>
</evidence>
<reference evidence="3 4" key="1">
    <citation type="submission" date="2023-09" db="EMBL/GenBank/DDBJ databases">
        <authorList>
            <person name="Wang M."/>
        </authorList>
    </citation>
    <scope>NUCLEOTIDE SEQUENCE [LARGE SCALE GENOMIC DNA]</scope>
    <source>
        <strain evidence="3">GT-2023</strain>
        <tissue evidence="3">Liver</tissue>
    </source>
</reference>
<gene>
    <name evidence="3" type="ORF">QQF64_011215</name>
</gene>
<dbReference type="Pfam" id="PF26218">
    <property type="entry name" value="zf_C2H2_ZNF292"/>
    <property type="match status" value="1"/>
</dbReference>
<comment type="caution">
    <text evidence="3">The sequence shown here is derived from an EMBL/GenBank/DDBJ whole genome shotgun (WGS) entry which is preliminary data.</text>
</comment>
<dbReference type="InterPro" id="IPR052251">
    <property type="entry name" value="GH-ZnFinger_Regulators"/>
</dbReference>
<feature type="compositionally biased region" description="Low complexity" evidence="1">
    <location>
        <begin position="21"/>
        <end position="32"/>
    </location>
</feature>
<feature type="region of interest" description="Disordered" evidence="1">
    <location>
        <begin position="126"/>
        <end position="160"/>
    </location>
</feature>
<keyword evidence="4" id="KW-1185">Reference proteome</keyword>
<feature type="region of interest" description="Disordered" evidence="1">
    <location>
        <begin position="1"/>
        <end position="49"/>
    </location>
</feature>
<protein>
    <recommendedName>
        <fullName evidence="2">C2H2-type domain-containing protein</fullName>
    </recommendedName>
</protein>